<dbReference type="Proteomes" id="UP000014400">
    <property type="component" value="Unassembled WGS sequence"/>
</dbReference>
<proteinExistence type="predicted"/>
<sequence length="141" mass="15786">MPFSAPSSPPETSVRNRLRPKYCNPAQLRGSAVKLFEAGFGYVRAARMLNIPANTVKDWSNAWKKGTFKTEISPSLFRYNRYIKEKAVRLRLTGHTLKEVSEMTGASQTSVKRWVEAYVAKKGLQGSVFSSRAQEDGGINQ</sequence>
<reference evidence="1 2" key="1">
    <citation type="submission" date="2013-04" db="EMBL/GenBank/DDBJ databases">
        <title>The Genome Sequence of Sutterella wadsworthensis HGA0223.</title>
        <authorList>
            <consortium name="The Broad Institute Genomics Platform"/>
            <person name="Earl A."/>
            <person name="Ward D."/>
            <person name="Feldgarden M."/>
            <person name="Gevers D."/>
            <person name="Schmidt T.M."/>
            <person name="Dover J."/>
            <person name="Dai D."/>
            <person name="Walker B."/>
            <person name="Young S."/>
            <person name="Zeng Q."/>
            <person name="Gargeya S."/>
            <person name="Fitzgerald M."/>
            <person name="Haas B."/>
            <person name="Abouelleil A."/>
            <person name="Allen A.W."/>
            <person name="Alvarado L."/>
            <person name="Arachchi H.M."/>
            <person name="Berlin A.M."/>
            <person name="Chapman S.B."/>
            <person name="Gainer-Dewar J."/>
            <person name="Goldberg J."/>
            <person name="Griggs A."/>
            <person name="Gujja S."/>
            <person name="Hansen M."/>
            <person name="Howarth C."/>
            <person name="Imamovic A."/>
            <person name="Ireland A."/>
            <person name="Larimer J."/>
            <person name="McCowan C."/>
            <person name="Murphy C."/>
            <person name="Pearson M."/>
            <person name="Poon T.W."/>
            <person name="Priest M."/>
            <person name="Roberts A."/>
            <person name="Saif S."/>
            <person name="Shea T."/>
            <person name="Sisk P."/>
            <person name="Sykes S."/>
            <person name="Wortman J."/>
            <person name="Nusbaum C."/>
            <person name="Birren B."/>
        </authorList>
    </citation>
    <scope>NUCLEOTIDE SEQUENCE [LARGE SCALE GENOMIC DNA]</scope>
    <source>
        <strain evidence="1 2">HGA0223</strain>
    </source>
</reference>
<dbReference type="EMBL" id="ATCF01000016">
    <property type="protein sequence ID" value="EPD99436.1"/>
    <property type="molecule type" value="Genomic_DNA"/>
</dbReference>
<dbReference type="AlphaFoldDB" id="S3BG51"/>
<dbReference type="HOGENOM" id="CLU_157325_0_0_4"/>
<protein>
    <submittedName>
        <fullName evidence="1">Uncharacterized protein</fullName>
    </submittedName>
</protein>
<dbReference type="STRING" id="1203554.HMPREF1476_01115"/>
<comment type="caution">
    <text evidence="1">The sequence shown here is derived from an EMBL/GenBank/DDBJ whole genome shotgun (WGS) entry which is preliminary data.</text>
</comment>
<dbReference type="PATRIC" id="fig|1203554.3.peg.1150"/>
<name>S3BG51_9BURK</name>
<accession>S3BG51</accession>
<evidence type="ECO:0000313" key="2">
    <source>
        <dbReference type="Proteomes" id="UP000014400"/>
    </source>
</evidence>
<gene>
    <name evidence="1" type="ORF">HMPREF1476_01115</name>
</gene>
<dbReference type="eggNOG" id="ENOG5032QMB">
    <property type="taxonomic scope" value="Bacteria"/>
</dbReference>
<keyword evidence="2" id="KW-1185">Reference proteome</keyword>
<evidence type="ECO:0000313" key="1">
    <source>
        <dbReference type="EMBL" id="EPD99436.1"/>
    </source>
</evidence>
<organism evidence="1 2">
    <name type="scientific">Sutterella wadsworthensis HGA0223</name>
    <dbReference type="NCBI Taxonomy" id="1203554"/>
    <lineage>
        <taxon>Bacteria</taxon>
        <taxon>Pseudomonadati</taxon>
        <taxon>Pseudomonadota</taxon>
        <taxon>Betaproteobacteria</taxon>
        <taxon>Burkholderiales</taxon>
        <taxon>Sutterellaceae</taxon>
        <taxon>Sutterella</taxon>
    </lineage>
</organism>
<dbReference type="Pfam" id="PF13384">
    <property type="entry name" value="HTH_23"/>
    <property type="match status" value="2"/>
</dbReference>
<dbReference type="RefSeq" id="WP_016474404.1">
    <property type="nucleotide sequence ID" value="NZ_KE150480.1"/>
</dbReference>